<sequence length="170" mass="19910">MKWIGAVFILFATSWFGFYFAKQLTDRTKQIRAWKLTLQSLEAEIMYSQLPLQDACRRIADQMNGRLREFLLHFSDVLANGAESTKLAWMECLEHYKKNVSLKQKDLEILMQFGETLGMHDKHSQQKQIVLALRHLEREEQEALENHQKYDRMAKTLGVLTGLLLIILLI</sequence>
<keyword evidence="1" id="KW-1133">Transmembrane helix</keyword>
<reference evidence="2" key="1">
    <citation type="submission" date="2021-04" db="EMBL/GenBank/DDBJ databases">
        <title>Genome seq and assembly of Bacillus sp.</title>
        <authorList>
            <person name="Chhetri G."/>
        </authorList>
    </citation>
    <scope>NUCLEOTIDE SEQUENCE</scope>
    <source>
        <strain evidence="2">RG28</strain>
    </source>
</reference>
<dbReference type="NCBIfam" id="TIGR02833">
    <property type="entry name" value="spore_III_AB"/>
    <property type="match status" value="1"/>
</dbReference>
<protein>
    <submittedName>
        <fullName evidence="2">Stage III sporulation protein SpoAB</fullName>
    </submittedName>
</protein>
<dbReference type="EMBL" id="JAGIYQ010000002">
    <property type="protein sequence ID" value="MBP0724420.1"/>
    <property type="molecule type" value="Genomic_DNA"/>
</dbReference>
<evidence type="ECO:0000313" key="3">
    <source>
        <dbReference type="Proteomes" id="UP000682134"/>
    </source>
</evidence>
<evidence type="ECO:0000256" key="1">
    <source>
        <dbReference type="SAM" id="Phobius"/>
    </source>
</evidence>
<keyword evidence="1" id="KW-0472">Membrane</keyword>
<dbReference type="InterPro" id="IPR014198">
    <property type="entry name" value="Spore_III_AB"/>
</dbReference>
<dbReference type="PIRSF" id="PIRSF021435">
    <property type="entry name" value="SpoIIIAB"/>
    <property type="match status" value="1"/>
</dbReference>
<name>A0A940NHJ7_9BACI</name>
<keyword evidence="3" id="KW-1185">Reference proteome</keyword>
<dbReference type="RefSeq" id="WP_209402905.1">
    <property type="nucleotide sequence ID" value="NZ_JAGIYQ010000002.1"/>
</dbReference>
<keyword evidence="1" id="KW-0812">Transmembrane</keyword>
<gene>
    <name evidence="2" type="ORF">J5Y03_04365</name>
</gene>
<dbReference type="Pfam" id="PF09548">
    <property type="entry name" value="Spore_III_AB"/>
    <property type="match status" value="1"/>
</dbReference>
<organism evidence="2 3">
    <name type="scientific">Gottfriedia endophytica</name>
    <dbReference type="NCBI Taxonomy" id="2820819"/>
    <lineage>
        <taxon>Bacteria</taxon>
        <taxon>Bacillati</taxon>
        <taxon>Bacillota</taxon>
        <taxon>Bacilli</taxon>
        <taxon>Bacillales</taxon>
        <taxon>Bacillaceae</taxon>
        <taxon>Gottfriedia</taxon>
    </lineage>
</organism>
<dbReference type="Proteomes" id="UP000682134">
    <property type="component" value="Unassembled WGS sequence"/>
</dbReference>
<accession>A0A940NHJ7</accession>
<proteinExistence type="predicted"/>
<evidence type="ECO:0000313" key="2">
    <source>
        <dbReference type="EMBL" id="MBP0724420.1"/>
    </source>
</evidence>
<feature type="transmembrane region" description="Helical" evidence="1">
    <location>
        <begin position="6"/>
        <end position="25"/>
    </location>
</feature>
<comment type="caution">
    <text evidence="2">The sequence shown here is derived from an EMBL/GenBank/DDBJ whole genome shotgun (WGS) entry which is preliminary data.</text>
</comment>
<dbReference type="AlphaFoldDB" id="A0A940NHJ7"/>